<protein>
    <recommendedName>
        <fullName evidence="6">Protein FAR1-RELATED SEQUENCE</fullName>
    </recommendedName>
</protein>
<keyword evidence="2 6" id="KW-0479">Metal-binding</keyword>
<dbReference type="InterPro" id="IPR006564">
    <property type="entry name" value="Znf_PMZ"/>
</dbReference>
<dbReference type="PROSITE" id="PS50966">
    <property type="entry name" value="ZF_SWIM"/>
    <property type="match status" value="1"/>
</dbReference>
<dbReference type="GO" id="GO:0008270">
    <property type="term" value="F:zinc ion binding"/>
    <property type="evidence" value="ECO:0007669"/>
    <property type="project" value="UniProtKB-UniRule"/>
</dbReference>
<reference evidence="8 9" key="1">
    <citation type="submission" date="2024-02" db="EMBL/GenBank/DDBJ databases">
        <title>High-quality chromosome-scale genome assembly of Pensacola bahiagrass (Paspalum notatum Flugge var. saurae).</title>
        <authorList>
            <person name="Vega J.M."/>
            <person name="Podio M."/>
            <person name="Orjuela J."/>
            <person name="Siena L.A."/>
            <person name="Pessino S.C."/>
            <person name="Combes M.C."/>
            <person name="Mariac C."/>
            <person name="Albertini E."/>
            <person name="Pupilli F."/>
            <person name="Ortiz J.P.A."/>
            <person name="Leblanc O."/>
        </authorList>
    </citation>
    <scope>NUCLEOTIDE SEQUENCE [LARGE SCALE GENOMIC DNA]</scope>
    <source>
        <strain evidence="8">R1</strain>
        <tissue evidence="8">Leaf</tissue>
    </source>
</reference>
<dbReference type="Proteomes" id="UP001341281">
    <property type="component" value="Chromosome 06"/>
</dbReference>
<evidence type="ECO:0000259" key="7">
    <source>
        <dbReference type="PROSITE" id="PS50966"/>
    </source>
</evidence>
<keyword evidence="9" id="KW-1185">Reference proteome</keyword>
<dbReference type="Pfam" id="PF04434">
    <property type="entry name" value="SWIM"/>
    <property type="match status" value="1"/>
</dbReference>
<evidence type="ECO:0000256" key="4">
    <source>
        <dbReference type="ARBA" id="ARBA00022833"/>
    </source>
</evidence>
<keyword evidence="4 6" id="KW-0862">Zinc</keyword>
<evidence type="ECO:0000256" key="2">
    <source>
        <dbReference type="ARBA" id="ARBA00022723"/>
    </source>
</evidence>
<dbReference type="InterPro" id="IPR007527">
    <property type="entry name" value="Znf_SWIM"/>
</dbReference>
<dbReference type="EMBL" id="CP144750">
    <property type="protein sequence ID" value="WVZ79353.1"/>
    <property type="molecule type" value="Genomic_DNA"/>
</dbReference>
<evidence type="ECO:0000313" key="8">
    <source>
        <dbReference type="EMBL" id="WVZ79353.1"/>
    </source>
</evidence>
<name>A0AAQ3TTS4_PASNO</name>
<evidence type="ECO:0000256" key="5">
    <source>
        <dbReference type="PROSITE-ProRule" id="PRU00325"/>
    </source>
</evidence>
<keyword evidence="6" id="KW-0539">Nucleus</keyword>
<proteinExistence type="inferred from homology"/>
<dbReference type="AlphaFoldDB" id="A0AAQ3TTS4"/>
<evidence type="ECO:0000256" key="3">
    <source>
        <dbReference type="ARBA" id="ARBA00022771"/>
    </source>
</evidence>
<evidence type="ECO:0000313" key="9">
    <source>
        <dbReference type="Proteomes" id="UP001341281"/>
    </source>
</evidence>
<feature type="domain" description="SWIM-type" evidence="7">
    <location>
        <begin position="110"/>
        <end position="141"/>
    </location>
</feature>
<dbReference type="PANTHER" id="PTHR31669:SF306">
    <property type="entry name" value="PROTEIN FAR1-RELATED SEQUENCE"/>
    <property type="match status" value="1"/>
</dbReference>
<dbReference type="PANTHER" id="PTHR31669">
    <property type="entry name" value="PROTEIN FAR1-RELATED SEQUENCE 10-RELATED"/>
    <property type="match status" value="1"/>
</dbReference>
<dbReference type="SMART" id="SM00575">
    <property type="entry name" value="ZnF_PMZ"/>
    <property type="match status" value="1"/>
</dbReference>
<evidence type="ECO:0000256" key="1">
    <source>
        <dbReference type="ARBA" id="ARBA00005889"/>
    </source>
</evidence>
<dbReference type="GO" id="GO:0005634">
    <property type="term" value="C:nucleus"/>
    <property type="evidence" value="ECO:0007669"/>
    <property type="project" value="UniProtKB-SubCell"/>
</dbReference>
<comment type="function">
    <text evidence="6">Putative transcription activator involved in regulating light control of development.</text>
</comment>
<comment type="similarity">
    <text evidence="1 6">Belongs to the FHY3/FAR1 family.</text>
</comment>
<evidence type="ECO:0000256" key="6">
    <source>
        <dbReference type="RuleBase" id="RU367018"/>
    </source>
</evidence>
<organism evidence="8 9">
    <name type="scientific">Paspalum notatum var. saurae</name>
    <dbReference type="NCBI Taxonomy" id="547442"/>
    <lineage>
        <taxon>Eukaryota</taxon>
        <taxon>Viridiplantae</taxon>
        <taxon>Streptophyta</taxon>
        <taxon>Embryophyta</taxon>
        <taxon>Tracheophyta</taxon>
        <taxon>Spermatophyta</taxon>
        <taxon>Magnoliopsida</taxon>
        <taxon>Liliopsida</taxon>
        <taxon>Poales</taxon>
        <taxon>Poaceae</taxon>
        <taxon>PACMAD clade</taxon>
        <taxon>Panicoideae</taxon>
        <taxon>Andropogonodae</taxon>
        <taxon>Paspaleae</taxon>
        <taxon>Paspalinae</taxon>
        <taxon>Paspalum</taxon>
    </lineage>
</organism>
<keyword evidence="3 5" id="KW-0863">Zinc-finger</keyword>
<dbReference type="InterPro" id="IPR031052">
    <property type="entry name" value="FHY3/FAR1"/>
</dbReference>
<dbReference type="GO" id="GO:0006355">
    <property type="term" value="P:regulation of DNA-templated transcription"/>
    <property type="evidence" value="ECO:0007669"/>
    <property type="project" value="UniProtKB-UniRule"/>
</dbReference>
<accession>A0AAQ3TTS4</accession>
<sequence length="256" mass="30127">MMPKVSSWIPAYFMDMPLVGVLRTTSRFETLECQHQEELKADNRSLHTTPTTMTPWAMEKQCSMIYTDSVFKKFQSQVVAAKDHCFIQDTTESEEWKIVTISSLSGKERMYVRLFGRCSCKLYKSYGIPCRHIIQVLRAEKKNEIPLIYIIKRWKKRCKRYVYNVKFMRNLKTLWIGGGKEEKNSDSRNKFEDLIQMAKQSDQAMDFFFISKILFRKLSSTSISKQDEYESFIGTKIPNEVYIHPPNDIKSKGRCK</sequence>
<comment type="subcellular location">
    <subcellularLocation>
        <location evidence="6">Nucleus</location>
    </subcellularLocation>
</comment>
<gene>
    <name evidence="8" type="ORF">U9M48_026942</name>
</gene>